<keyword evidence="2" id="KW-1185">Reference proteome</keyword>
<organism evidence="1 2">
    <name type="scientific">Beauveria asiatica</name>
    <dbReference type="NCBI Taxonomy" id="1069075"/>
    <lineage>
        <taxon>Eukaryota</taxon>
        <taxon>Fungi</taxon>
        <taxon>Dikarya</taxon>
        <taxon>Ascomycota</taxon>
        <taxon>Pezizomycotina</taxon>
        <taxon>Sordariomycetes</taxon>
        <taxon>Hypocreomycetidae</taxon>
        <taxon>Hypocreales</taxon>
        <taxon>Cordycipitaceae</taxon>
        <taxon>Beauveria</taxon>
    </lineage>
</organism>
<sequence length="286" mass="32363">MPRPQHTNIHYILNSAHMWKIYEEAKGYEPYSVRFWNPLLNRDFRLEDGWIVAPEQLVHRDTRNGDQRMDTYVEWFDEDQHLHIGMMLHEAKKEAQSAKELEKQAVSYAKDVISERSLAGLYILTTIGTKFRTWYLASGDDSLRALDGGIGMGSRSLYHDAATTEASDIYAYFVQQVKGDEKLLRAPVLPSQAHLLPAMHQVSHGPSIGESSSSAAMEAAQSSEKVQIIWVSTTVDSAKGIVNFEYNGANIRSPLSSWVFDPDQRAHIFKSKTYDKTFGAPYSEDS</sequence>
<gene>
    <name evidence="1" type="ORF">G3M48_005463</name>
</gene>
<evidence type="ECO:0000313" key="2">
    <source>
        <dbReference type="Proteomes" id="UP001397290"/>
    </source>
</evidence>
<protein>
    <submittedName>
        <fullName evidence="1">Uncharacterized protein</fullName>
    </submittedName>
</protein>
<name>A0AAW0RR40_9HYPO</name>
<dbReference type="AlphaFoldDB" id="A0AAW0RR40"/>
<comment type="caution">
    <text evidence="1">The sequence shown here is derived from an EMBL/GenBank/DDBJ whole genome shotgun (WGS) entry which is preliminary data.</text>
</comment>
<dbReference type="Proteomes" id="UP001397290">
    <property type="component" value="Unassembled WGS sequence"/>
</dbReference>
<accession>A0AAW0RR40</accession>
<proteinExistence type="predicted"/>
<evidence type="ECO:0000313" key="1">
    <source>
        <dbReference type="EMBL" id="KAK8144714.1"/>
    </source>
</evidence>
<dbReference type="EMBL" id="JAAHCF010000360">
    <property type="protein sequence ID" value="KAK8144714.1"/>
    <property type="molecule type" value="Genomic_DNA"/>
</dbReference>
<reference evidence="1 2" key="1">
    <citation type="submission" date="2020-02" db="EMBL/GenBank/DDBJ databases">
        <title>Comparative genomics of the hypocrealean fungal genus Beauvera.</title>
        <authorList>
            <person name="Showalter D.N."/>
            <person name="Bushley K.E."/>
            <person name="Rehner S.A."/>
        </authorList>
    </citation>
    <scope>NUCLEOTIDE SEQUENCE [LARGE SCALE GENOMIC DNA]</scope>
    <source>
        <strain evidence="1 2">ARSEF4384</strain>
    </source>
</reference>